<sequence>MASLPQELIDAIIDFLVELSHNDVDQQNQQALIKCLSVSRSFYERTRPHVFKHIIWKENVGPLKLGDDQNRNQLFFQIFESNIPSDLKPLTSCVRQLSVLVCRPNKICDVRLDVSQEESDKSRNRLSRILDRFTNLDSLALHSGSSDFFNWNRLHLNMKTTIRNLCHTVTTLRFSAITELPLVVLADCINLRELRLHNIHKVNGLHCPWHPQSLRNLEIFDIHNVPGVISDIRKASQSAPPVAFLKLKECKLDLQPWMDETDLLQRASHSLEQLSLYECPVLSDQRGTMLSDFTALRSLRLRTTTRTQNTPFPTAQLGHLIMDLAPDSTLSIEEIVIEFVMFTPFGVKDIHEMFSEAYQRRWSSVDKTLTGPHYPLLRKIQLVFFEVRFPGVRDFGLPNEDAKLQMEASSARFQGYASRILPAVHLSSIERVIEYHIFNDSDPNFPQWEFS</sequence>
<name>A0A067SPN1_GALM3</name>
<evidence type="ECO:0000313" key="1">
    <source>
        <dbReference type="EMBL" id="KDR72861.1"/>
    </source>
</evidence>
<gene>
    <name evidence="1" type="ORF">GALMADRAFT_737184</name>
</gene>
<keyword evidence="2" id="KW-1185">Reference proteome</keyword>
<proteinExistence type="predicted"/>
<evidence type="ECO:0008006" key="3">
    <source>
        <dbReference type="Google" id="ProtNLM"/>
    </source>
</evidence>
<dbReference type="Proteomes" id="UP000027222">
    <property type="component" value="Unassembled WGS sequence"/>
</dbReference>
<evidence type="ECO:0000313" key="2">
    <source>
        <dbReference type="Proteomes" id="UP000027222"/>
    </source>
</evidence>
<dbReference type="SUPFAM" id="SSF52047">
    <property type="entry name" value="RNI-like"/>
    <property type="match status" value="1"/>
</dbReference>
<dbReference type="EMBL" id="KL142387">
    <property type="protein sequence ID" value="KDR72861.1"/>
    <property type="molecule type" value="Genomic_DNA"/>
</dbReference>
<dbReference type="HOGENOM" id="CLU_571125_0_0_1"/>
<protein>
    <recommendedName>
        <fullName evidence="3">F-box domain-containing protein</fullName>
    </recommendedName>
</protein>
<dbReference type="InterPro" id="IPR032675">
    <property type="entry name" value="LRR_dom_sf"/>
</dbReference>
<reference evidence="2" key="1">
    <citation type="journal article" date="2014" name="Proc. Natl. Acad. Sci. U.S.A.">
        <title>Extensive sampling of basidiomycete genomes demonstrates inadequacy of the white-rot/brown-rot paradigm for wood decay fungi.</title>
        <authorList>
            <person name="Riley R."/>
            <person name="Salamov A.A."/>
            <person name="Brown D.W."/>
            <person name="Nagy L.G."/>
            <person name="Floudas D."/>
            <person name="Held B.W."/>
            <person name="Levasseur A."/>
            <person name="Lombard V."/>
            <person name="Morin E."/>
            <person name="Otillar R."/>
            <person name="Lindquist E.A."/>
            <person name="Sun H."/>
            <person name="LaButti K.M."/>
            <person name="Schmutz J."/>
            <person name="Jabbour D."/>
            <person name="Luo H."/>
            <person name="Baker S.E."/>
            <person name="Pisabarro A.G."/>
            <person name="Walton J.D."/>
            <person name="Blanchette R.A."/>
            <person name="Henrissat B."/>
            <person name="Martin F."/>
            <person name="Cullen D."/>
            <person name="Hibbett D.S."/>
            <person name="Grigoriev I.V."/>
        </authorList>
    </citation>
    <scope>NUCLEOTIDE SEQUENCE [LARGE SCALE GENOMIC DNA]</scope>
    <source>
        <strain evidence="2">CBS 339.88</strain>
    </source>
</reference>
<organism evidence="1 2">
    <name type="scientific">Galerina marginata (strain CBS 339.88)</name>
    <dbReference type="NCBI Taxonomy" id="685588"/>
    <lineage>
        <taxon>Eukaryota</taxon>
        <taxon>Fungi</taxon>
        <taxon>Dikarya</taxon>
        <taxon>Basidiomycota</taxon>
        <taxon>Agaricomycotina</taxon>
        <taxon>Agaricomycetes</taxon>
        <taxon>Agaricomycetidae</taxon>
        <taxon>Agaricales</taxon>
        <taxon>Agaricineae</taxon>
        <taxon>Strophariaceae</taxon>
        <taxon>Galerina</taxon>
    </lineage>
</organism>
<dbReference type="Gene3D" id="3.80.10.10">
    <property type="entry name" value="Ribonuclease Inhibitor"/>
    <property type="match status" value="1"/>
</dbReference>
<accession>A0A067SPN1</accession>
<dbReference type="OrthoDB" id="2788229at2759"/>
<dbReference type="AlphaFoldDB" id="A0A067SPN1"/>